<evidence type="ECO:0000313" key="13">
    <source>
        <dbReference type="Proteomes" id="UP001497472"/>
    </source>
</evidence>
<keyword evidence="9" id="KW-0505">Motor protein</keyword>
<dbReference type="Proteomes" id="UP001497472">
    <property type="component" value="Unassembled WGS sequence"/>
</dbReference>
<evidence type="ECO:0000256" key="1">
    <source>
        <dbReference type="ARBA" id="ARBA00004430"/>
    </source>
</evidence>
<dbReference type="InterPro" id="IPR036322">
    <property type="entry name" value="WD40_repeat_dom_sf"/>
</dbReference>
<dbReference type="PANTHER" id="PTHR12442:SF7">
    <property type="entry name" value="DYNEIN AXONEMAL INTERMEDIATE CHAIN 2"/>
    <property type="match status" value="1"/>
</dbReference>
<dbReference type="GO" id="GO:0036158">
    <property type="term" value="P:outer dynein arm assembly"/>
    <property type="evidence" value="ECO:0007669"/>
    <property type="project" value="TreeGrafter"/>
</dbReference>
<keyword evidence="11" id="KW-0966">Cell projection</keyword>
<evidence type="ECO:0000256" key="10">
    <source>
        <dbReference type="ARBA" id="ARBA00023212"/>
    </source>
</evidence>
<comment type="subcellular location">
    <subcellularLocation>
        <location evidence="1">Cytoplasm</location>
        <location evidence="1">Cytoskeleton</location>
        <location evidence="1">Cilium axoneme</location>
    </subcellularLocation>
</comment>
<dbReference type="GO" id="GO:0045504">
    <property type="term" value="F:dynein heavy chain binding"/>
    <property type="evidence" value="ECO:0007669"/>
    <property type="project" value="TreeGrafter"/>
</dbReference>
<comment type="similarity">
    <text evidence="2">Belongs to the dynein intermediate chain family.</text>
</comment>
<evidence type="ECO:0008006" key="14">
    <source>
        <dbReference type="Google" id="ProtNLM"/>
    </source>
</evidence>
<evidence type="ECO:0000256" key="7">
    <source>
        <dbReference type="ARBA" id="ARBA00023017"/>
    </source>
</evidence>
<dbReference type="EMBL" id="CAVLEF010000009">
    <property type="protein sequence ID" value="CAK1547205.1"/>
    <property type="molecule type" value="Genomic_DNA"/>
</dbReference>
<dbReference type="SUPFAM" id="SSF50978">
    <property type="entry name" value="WD40 repeat-like"/>
    <property type="match status" value="1"/>
</dbReference>
<dbReference type="AlphaFoldDB" id="A0AAV1JGN1"/>
<keyword evidence="4" id="KW-0853">WD repeat</keyword>
<gene>
    <name evidence="12" type="ORF">LNINA_LOCUS6696</name>
</gene>
<keyword evidence="7" id="KW-0243">Dynein</keyword>
<evidence type="ECO:0000256" key="8">
    <source>
        <dbReference type="ARBA" id="ARBA00023069"/>
    </source>
</evidence>
<dbReference type="PANTHER" id="PTHR12442">
    <property type="entry name" value="DYNEIN INTERMEDIATE CHAIN"/>
    <property type="match status" value="1"/>
</dbReference>
<dbReference type="GO" id="GO:0003341">
    <property type="term" value="P:cilium movement"/>
    <property type="evidence" value="ECO:0007669"/>
    <property type="project" value="TreeGrafter"/>
</dbReference>
<comment type="caution">
    <text evidence="12">The sequence shown here is derived from an EMBL/GenBank/DDBJ whole genome shotgun (WGS) entry which is preliminary data.</text>
</comment>
<evidence type="ECO:0000313" key="12">
    <source>
        <dbReference type="EMBL" id="CAK1547205.1"/>
    </source>
</evidence>
<evidence type="ECO:0000256" key="9">
    <source>
        <dbReference type="ARBA" id="ARBA00023175"/>
    </source>
</evidence>
<organism evidence="12 13">
    <name type="scientific">Leptosia nina</name>
    <dbReference type="NCBI Taxonomy" id="320188"/>
    <lineage>
        <taxon>Eukaryota</taxon>
        <taxon>Metazoa</taxon>
        <taxon>Ecdysozoa</taxon>
        <taxon>Arthropoda</taxon>
        <taxon>Hexapoda</taxon>
        <taxon>Insecta</taxon>
        <taxon>Pterygota</taxon>
        <taxon>Neoptera</taxon>
        <taxon>Endopterygota</taxon>
        <taxon>Lepidoptera</taxon>
        <taxon>Glossata</taxon>
        <taxon>Ditrysia</taxon>
        <taxon>Papilionoidea</taxon>
        <taxon>Pieridae</taxon>
        <taxon>Pierinae</taxon>
        <taxon>Leptosia</taxon>
    </lineage>
</organism>
<dbReference type="InterPro" id="IPR001680">
    <property type="entry name" value="WD40_rpt"/>
</dbReference>
<name>A0AAV1JGN1_9NEOP</name>
<evidence type="ECO:0000256" key="5">
    <source>
        <dbReference type="ARBA" id="ARBA00022701"/>
    </source>
</evidence>
<dbReference type="InterPro" id="IPR015943">
    <property type="entry name" value="WD40/YVTN_repeat-like_dom_sf"/>
</dbReference>
<protein>
    <recommendedName>
        <fullName evidence="14">Dynein intermediate chain 3, ciliary</fullName>
    </recommendedName>
</protein>
<dbReference type="SMART" id="SM00320">
    <property type="entry name" value="WD40"/>
    <property type="match status" value="5"/>
</dbReference>
<dbReference type="InterPro" id="IPR050687">
    <property type="entry name" value="Dynein_IC"/>
</dbReference>
<sequence>MRSYIKSTYEYTKLRKNFGRQPLFQDVPAHLIDSINPDREEQKQYMLRNPVHREIQATMPQSEHDANTKQLIMHEQGINHTEGGWPRDVHLYNEDHLARHRRRVQHEDGYVHAISNLKPQVEHYIDQNNAIDMYQTYFAGMDARAPVEKYNVQIANVFKDTYKRPVSCIVWTNEKKSKLAASYSYQEYTADKSSNNRTVSYVWDVNKQTSPLYEFYPESSCWRLAPSPDNPDILVAGLENGTINIFDIRNNQDAVSKSSVYNSHKGPITGLLYLHSRTNSEFFTGSPDGQCLWWDIRNLFKPMDQLFMSVRQAQNVEPSFSTAEGVSCIEFDRGLPTKFLTGTESGLVINANRMGRSHSEVLTNYWNAHSGPVRAVHRSPCTLRMFITCGDWNVRIWSEEVRTAPIIVTRPYLYQVTDVAWAPLRYSSYMAVCQGGVFHYWDLLRKYREPIATLQISKHGLTRLTPHPEGESIAVGDNCGSLYLLHLSENMILPGSQDKHLFHQIYDRETRREHILDNRVKEIRLKHRKDDAETHVSNERVDDEGVVKTAEIDYFKTANEELNKIDGLHFASSNFSE</sequence>
<keyword evidence="5" id="KW-0493">Microtubule</keyword>
<evidence type="ECO:0000256" key="2">
    <source>
        <dbReference type="ARBA" id="ARBA00011059"/>
    </source>
</evidence>
<dbReference type="Pfam" id="PF00400">
    <property type="entry name" value="WD40"/>
    <property type="match status" value="1"/>
</dbReference>
<keyword evidence="10" id="KW-0206">Cytoskeleton</keyword>
<keyword evidence="6" id="KW-0677">Repeat</keyword>
<reference evidence="12 13" key="1">
    <citation type="submission" date="2023-11" db="EMBL/GenBank/DDBJ databases">
        <authorList>
            <person name="Okamura Y."/>
        </authorList>
    </citation>
    <scope>NUCLEOTIDE SEQUENCE [LARGE SCALE GENOMIC DNA]</scope>
</reference>
<evidence type="ECO:0000256" key="3">
    <source>
        <dbReference type="ARBA" id="ARBA00022490"/>
    </source>
</evidence>
<proteinExistence type="inferred from homology"/>
<keyword evidence="8" id="KW-0969">Cilium</keyword>
<evidence type="ECO:0000256" key="11">
    <source>
        <dbReference type="ARBA" id="ARBA00023273"/>
    </source>
</evidence>
<evidence type="ECO:0000256" key="4">
    <source>
        <dbReference type="ARBA" id="ARBA00022574"/>
    </source>
</evidence>
<evidence type="ECO:0000256" key="6">
    <source>
        <dbReference type="ARBA" id="ARBA00022737"/>
    </source>
</evidence>
<accession>A0AAV1JGN1</accession>
<dbReference type="Gene3D" id="2.130.10.10">
    <property type="entry name" value="YVTN repeat-like/Quinoprotein amine dehydrogenase"/>
    <property type="match status" value="2"/>
</dbReference>
<keyword evidence="3" id="KW-0963">Cytoplasm</keyword>
<dbReference type="GO" id="GO:0045503">
    <property type="term" value="F:dynein light chain binding"/>
    <property type="evidence" value="ECO:0007669"/>
    <property type="project" value="TreeGrafter"/>
</dbReference>
<dbReference type="GO" id="GO:0005874">
    <property type="term" value="C:microtubule"/>
    <property type="evidence" value="ECO:0007669"/>
    <property type="project" value="UniProtKB-KW"/>
</dbReference>
<dbReference type="GO" id="GO:0036157">
    <property type="term" value="C:outer dynein arm"/>
    <property type="evidence" value="ECO:0007669"/>
    <property type="project" value="TreeGrafter"/>
</dbReference>
<keyword evidence="13" id="KW-1185">Reference proteome</keyword>